<protein>
    <submittedName>
        <fullName evidence="2">Uncharacterized protein</fullName>
    </submittedName>
</protein>
<evidence type="ECO:0000313" key="2">
    <source>
        <dbReference type="EMBL" id="QHU06823.1"/>
    </source>
</evidence>
<feature type="region of interest" description="Disordered" evidence="1">
    <location>
        <begin position="1"/>
        <end position="23"/>
    </location>
</feature>
<dbReference type="EMBL" id="MN740668">
    <property type="protein sequence ID" value="QHU06823.1"/>
    <property type="molecule type" value="Genomic_DNA"/>
</dbReference>
<accession>A0A6C0JN86</accession>
<proteinExistence type="predicted"/>
<name>A0A6C0JN86_9ZZZZ</name>
<dbReference type="AlphaFoldDB" id="A0A6C0JN86"/>
<reference evidence="2" key="1">
    <citation type="journal article" date="2020" name="Nature">
        <title>Giant virus diversity and host interactions through global metagenomics.</title>
        <authorList>
            <person name="Schulz F."/>
            <person name="Roux S."/>
            <person name="Paez-Espino D."/>
            <person name="Jungbluth S."/>
            <person name="Walsh D.A."/>
            <person name="Denef V.J."/>
            <person name="McMahon K.D."/>
            <person name="Konstantinidis K.T."/>
            <person name="Eloe-Fadrosh E.A."/>
            <person name="Kyrpides N.C."/>
            <person name="Woyke T."/>
        </authorList>
    </citation>
    <scope>NUCLEOTIDE SEQUENCE</scope>
    <source>
        <strain evidence="2">GVMAG-S-1038524-41</strain>
    </source>
</reference>
<evidence type="ECO:0000256" key="1">
    <source>
        <dbReference type="SAM" id="MobiDB-lite"/>
    </source>
</evidence>
<sequence>MKDTYEDYVKPPSYTDSQGSDDPLISKLRTRIQQDLNQINGVYDSQISDTEERKRKEFLQIELKYKDDIAMINKKREKDITMYNEKAEKHIDNLINTMHNSPQKMVLSWWDKTIFWLT</sequence>
<organism evidence="2">
    <name type="scientific">viral metagenome</name>
    <dbReference type="NCBI Taxonomy" id="1070528"/>
    <lineage>
        <taxon>unclassified sequences</taxon>
        <taxon>metagenomes</taxon>
        <taxon>organismal metagenomes</taxon>
    </lineage>
</organism>